<feature type="compositionally biased region" description="Basic residues" evidence="1">
    <location>
        <begin position="24"/>
        <end position="33"/>
    </location>
</feature>
<comment type="caution">
    <text evidence="2">The sequence shown here is derived from an EMBL/GenBank/DDBJ whole genome shotgun (WGS) entry which is preliminary data.</text>
</comment>
<dbReference type="InterPro" id="IPR039495">
    <property type="entry name" value="TAF1A"/>
</dbReference>
<evidence type="ECO:0000313" key="3">
    <source>
        <dbReference type="Proteomes" id="UP001054889"/>
    </source>
</evidence>
<protein>
    <submittedName>
        <fullName evidence="2">Uncharacterized protein</fullName>
    </submittedName>
</protein>
<reference evidence="2" key="2">
    <citation type="submission" date="2021-12" db="EMBL/GenBank/DDBJ databases">
        <title>Resequencing data analysis of finger millet.</title>
        <authorList>
            <person name="Hatakeyama M."/>
            <person name="Aluri S."/>
            <person name="Balachadran M.T."/>
            <person name="Sivarajan S.R."/>
            <person name="Poveda L."/>
            <person name="Shimizu-Inatsugi R."/>
            <person name="Schlapbach R."/>
            <person name="Sreeman S.M."/>
            <person name="Shimizu K.K."/>
        </authorList>
    </citation>
    <scope>NUCLEOTIDE SEQUENCE</scope>
</reference>
<dbReference type="GO" id="GO:0006360">
    <property type="term" value="P:transcription by RNA polymerase I"/>
    <property type="evidence" value="ECO:0007669"/>
    <property type="project" value="InterPro"/>
</dbReference>
<reference evidence="2" key="1">
    <citation type="journal article" date="2018" name="DNA Res.">
        <title>Multiple hybrid de novo genome assembly of finger millet, an orphan allotetraploid crop.</title>
        <authorList>
            <person name="Hatakeyama M."/>
            <person name="Aluri S."/>
            <person name="Balachadran M.T."/>
            <person name="Sivarajan S.R."/>
            <person name="Patrignani A."/>
            <person name="Gruter S."/>
            <person name="Poveda L."/>
            <person name="Shimizu-Inatsugi R."/>
            <person name="Baeten J."/>
            <person name="Francoijs K.J."/>
            <person name="Nataraja K.N."/>
            <person name="Reddy Y.A.N."/>
            <person name="Phadnis S."/>
            <person name="Ravikumar R.L."/>
            <person name="Schlapbach R."/>
            <person name="Sreeman S.M."/>
            <person name="Shimizu K.K."/>
        </authorList>
    </citation>
    <scope>NUCLEOTIDE SEQUENCE</scope>
</reference>
<evidence type="ECO:0000256" key="1">
    <source>
        <dbReference type="SAM" id="MobiDB-lite"/>
    </source>
</evidence>
<feature type="compositionally biased region" description="Polar residues" evidence="1">
    <location>
        <begin position="470"/>
        <end position="487"/>
    </location>
</feature>
<accession>A0AAV5DNS9</accession>
<feature type="compositionally biased region" description="Basic and acidic residues" evidence="1">
    <location>
        <begin position="63"/>
        <end position="80"/>
    </location>
</feature>
<feature type="compositionally biased region" description="Low complexity" evidence="1">
    <location>
        <begin position="41"/>
        <end position="53"/>
    </location>
</feature>
<dbReference type="PANTHER" id="PTHR36720:SF1">
    <property type="entry name" value="TAF RNA POLYMERASE I SUBUNIT A"/>
    <property type="match status" value="1"/>
</dbReference>
<keyword evidence="3" id="KW-1185">Reference proteome</keyword>
<dbReference type="PANTHER" id="PTHR36720">
    <property type="entry name" value="TAF RNA POLYMERASE I SUBUNIT A"/>
    <property type="match status" value="1"/>
</dbReference>
<name>A0AAV5DNS9_ELECO</name>
<gene>
    <name evidence="2" type="primary">ga30217</name>
    <name evidence="2" type="ORF">PR202_ga30217</name>
</gene>
<organism evidence="2 3">
    <name type="scientific">Eleusine coracana subsp. coracana</name>
    <dbReference type="NCBI Taxonomy" id="191504"/>
    <lineage>
        <taxon>Eukaryota</taxon>
        <taxon>Viridiplantae</taxon>
        <taxon>Streptophyta</taxon>
        <taxon>Embryophyta</taxon>
        <taxon>Tracheophyta</taxon>
        <taxon>Spermatophyta</taxon>
        <taxon>Magnoliopsida</taxon>
        <taxon>Liliopsida</taxon>
        <taxon>Poales</taxon>
        <taxon>Poaceae</taxon>
        <taxon>PACMAD clade</taxon>
        <taxon>Chloridoideae</taxon>
        <taxon>Cynodonteae</taxon>
        <taxon>Eleusininae</taxon>
        <taxon>Eleusine</taxon>
    </lineage>
</organism>
<dbReference type="GO" id="GO:0000120">
    <property type="term" value="C:RNA polymerase I transcription regulator complex"/>
    <property type="evidence" value="ECO:0007669"/>
    <property type="project" value="InterPro"/>
</dbReference>
<feature type="region of interest" description="Disordered" evidence="1">
    <location>
        <begin position="465"/>
        <end position="504"/>
    </location>
</feature>
<sequence>MAPPTKLQKELPVNTPPAPAADRRPRKRSRHRQQLPPSPPQTQQTIPSSVAAVTPPPAAADDDVNKREPDADDDVGKPAPRELNPYARPATVDPPTHRPPPPPTPHQDPPRARAGAPTAMEIHQRLAGNNNNGEQQGSRSRYYHRTQKLFDVWMRKLTWLPTSPKKDLVKLELALFYLSQGKIDNAYNTTRSLISREGLKTEPILNLIHGLISYDKWYSGLPKDMQVEELDVYNVSSANSMATDGCEASDLLDNSDDSSLRVHDDASSHACSSERLLEKSLLPLRLNPATEISNDCFDSYWRYKSAPNSFYEDAEKCLRLALHSNPPVMAALLPLIQLLLLGDKLKDALNELQSICNSSSTALPFRLRGRLLECFDENQVLTISCCYEEALRIDATCSYSIERLITMHRKETSLDALTTMSDADGDPDDLSNSTKLDHILAQLTTINLCLDCHDFCITRTEKAQARDNSAHQPPPHRNTTTSNSSGGHDQDSGRRNGPLPVSPL</sequence>
<evidence type="ECO:0000313" key="2">
    <source>
        <dbReference type="EMBL" id="GJN11977.1"/>
    </source>
</evidence>
<feature type="compositionally biased region" description="Pro residues" evidence="1">
    <location>
        <begin position="97"/>
        <end position="107"/>
    </location>
</feature>
<proteinExistence type="predicted"/>
<dbReference type="Proteomes" id="UP001054889">
    <property type="component" value="Unassembled WGS sequence"/>
</dbReference>
<feature type="region of interest" description="Disordered" evidence="1">
    <location>
        <begin position="1"/>
        <end position="116"/>
    </location>
</feature>
<dbReference type="EMBL" id="BQKI01000021">
    <property type="protein sequence ID" value="GJN11977.1"/>
    <property type="molecule type" value="Genomic_DNA"/>
</dbReference>
<dbReference type="AlphaFoldDB" id="A0AAV5DNS9"/>
<dbReference type="Pfam" id="PF14929">
    <property type="entry name" value="TAF1_subA"/>
    <property type="match status" value="1"/>
</dbReference>